<dbReference type="EC" id="2.7.7.6" evidence="2 11"/>
<evidence type="ECO:0000256" key="8">
    <source>
        <dbReference type="ARBA" id="ARBA00029924"/>
    </source>
</evidence>
<dbReference type="GO" id="GO:0006351">
    <property type="term" value="P:DNA-templated transcription"/>
    <property type="evidence" value="ECO:0007669"/>
    <property type="project" value="UniProtKB-UniRule"/>
</dbReference>
<dbReference type="HAMAP" id="MF_00366">
    <property type="entry name" value="RNApol_bact_RpoZ"/>
    <property type="match status" value="1"/>
</dbReference>
<dbReference type="InterPro" id="IPR036161">
    <property type="entry name" value="RPB6/omega-like_sf"/>
</dbReference>
<accession>A0A4R1LB27</accession>
<dbReference type="SMART" id="SM01409">
    <property type="entry name" value="RNA_pol_Rpb6"/>
    <property type="match status" value="1"/>
</dbReference>
<dbReference type="InterPro" id="IPR003716">
    <property type="entry name" value="DNA-dir_RNA_pol_omega"/>
</dbReference>
<dbReference type="NCBIfam" id="TIGR00690">
    <property type="entry name" value="rpoZ"/>
    <property type="match status" value="1"/>
</dbReference>
<reference evidence="12 13" key="1">
    <citation type="submission" date="2019-03" db="EMBL/GenBank/DDBJ databases">
        <title>Genomic Encyclopedia of Type Strains, Phase IV (KMG-IV): sequencing the most valuable type-strain genomes for metagenomic binning, comparative biology and taxonomic classification.</title>
        <authorList>
            <person name="Goeker M."/>
        </authorList>
    </citation>
    <scope>NUCLEOTIDE SEQUENCE [LARGE SCALE GENOMIC DNA]</scope>
    <source>
        <strain evidence="12 13">DSM 103428</strain>
    </source>
</reference>
<dbReference type="Pfam" id="PF01192">
    <property type="entry name" value="RNA_pol_Rpb6"/>
    <property type="match status" value="1"/>
</dbReference>
<comment type="catalytic activity">
    <reaction evidence="10 11">
        <text>RNA(n) + a ribonucleoside 5'-triphosphate = RNA(n+1) + diphosphate</text>
        <dbReference type="Rhea" id="RHEA:21248"/>
        <dbReference type="Rhea" id="RHEA-COMP:14527"/>
        <dbReference type="Rhea" id="RHEA-COMP:17342"/>
        <dbReference type="ChEBI" id="CHEBI:33019"/>
        <dbReference type="ChEBI" id="CHEBI:61557"/>
        <dbReference type="ChEBI" id="CHEBI:140395"/>
        <dbReference type="EC" id="2.7.7.6"/>
    </reaction>
</comment>
<dbReference type="Gene3D" id="3.90.940.10">
    <property type="match status" value="1"/>
</dbReference>
<comment type="caution">
    <text evidence="12">The sequence shown here is derived from an EMBL/GenBank/DDBJ whole genome shotgun (WGS) entry which is preliminary data.</text>
</comment>
<keyword evidence="13" id="KW-1185">Reference proteome</keyword>
<comment type="similarity">
    <text evidence="1 11">Belongs to the RNA polymerase subunit omega family.</text>
</comment>
<dbReference type="OrthoDB" id="122016at2"/>
<protein>
    <recommendedName>
        <fullName evidence="3 11">DNA-directed RNA polymerase subunit omega</fullName>
        <shortName evidence="11">RNAP omega subunit</shortName>
        <ecNumber evidence="2 11">2.7.7.6</ecNumber>
    </recommendedName>
    <alternativeName>
        <fullName evidence="9 11">RNA polymerase omega subunit</fullName>
    </alternativeName>
    <alternativeName>
        <fullName evidence="8 11">Transcriptase subunit omega</fullName>
    </alternativeName>
</protein>
<dbReference type="EMBL" id="SMGK01000001">
    <property type="protein sequence ID" value="TCK75676.1"/>
    <property type="molecule type" value="Genomic_DNA"/>
</dbReference>
<dbReference type="InterPro" id="IPR006110">
    <property type="entry name" value="Pol_omega/Rpo6/RPB6"/>
</dbReference>
<dbReference type="SUPFAM" id="SSF63562">
    <property type="entry name" value="RPB6/omega subunit-like"/>
    <property type="match status" value="1"/>
</dbReference>
<comment type="subunit">
    <text evidence="11">The RNAP catalytic core consists of 2 alpha, 1 beta, 1 beta' and 1 omega subunit. When a sigma factor is associated with the core the holoenzyme is formed, which can initiate transcription.</text>
</comment>
<evidence type="ECO:0000256" key="4">
    <source>
        <dbReference type="ARBA" id="ARBA00022478"/>
    </source>
</evidence>
<dbReference type="RefSeq" id="WP_131991621.1">
    <property type="nucleotide sequence ID" value="NZ_SMGK01000001.1"/>
</dbReference>
<evidence type="ECO:0000256" key="5">
    <source>
        <dbReference type="ARBA" id="ARBA00022679"/>
    </source>
</evidence>
<proteinExistence type="inferred from homology"/>
<dbReference type="AlphaFoldDB" id="A0A4R1LB27"/>
<dbReference type="GO" id="GO:0000428">
    <property type="term" value="C:DNA-directed RNA polymerase complex"/>
    <property type="evidence" value="ECO:0007669"/>
    <property type="project" value="UniProtKB-KW"/>
</dbReference>
<keyword evidence="5 11" id="KW-0808">Transferase</keyword>
<evidence type="ECO:0000256" key="6">
    <source>
        <dbReference type="ARBA" id="ARBA00022695"/>
    </source>
</evidence>
<evidence type="ECO:0000256" key="1">
    <source>
        <dbReference type="ARBA" id="ARBA00006711"/>
    </source>
</evidence>
<evidence type="ECO:0000256" key="3">
    <source>
        <dbReference type="ARBA" id="ARBA00013725"/>
    </source>
</evidence>
<evidence type="ECO:0000313" key="12">
    <source>
        <dbReference type="EMBL" id="TCK75676.1"/>
    </source>
</evidence>
<evidence type="ECO:0000256" key="11">
    <source>
        <dbReference type="HAMAP-Rule" id="MF_00366"/>
    </source>
</evidence>
<evidence type="ECO:0000256" key="10">
    <source>
        <dbReference type="ARBA" id="ARBA00048552"/>
    </source>
</evidence>
<sequence length="82" mass="9192">MNVDEKASLEKDFDSNFRYVLVAARRARQLQNGSEPLTASRSRKACKIAQDEIAAGKIPYVKREVPVMKPEVEGADIPRFAL</sequence>
<evidence type="ECO:0000313" key="13">
    <source>
        <dbReference type="Proteomes" id="UP000295210"/>
    </source>
</evidence>
<evidence type="ECO:0000256" key="9">
    <source>
        <dbReference type="ARBA" id="ARBA00030998"/>
    </source>
</evidence>
<comment type="function">
    <text evidence="11">Promotes RNA polymerase assembly. Latches the N- and C-terminal regions of the beta' subunit thereby facilitating its interaction with the beta and alpha subunits.</text>
</comment>
<dbReference type="GO" id="GO:0003677">
    <property type="term" value="F:DNA binding"/>
    <property type="evidence" value="ECO:0007669"/>
    <property type="project" value="UniProtKB-UniRule"/>
</dbReference>
<name>A0A4R1LB27_9BACT</name>
<gene>
    <name evidence="11" type="primary">rpoZ</name>
    <name evidence="12" type="ORF">C7378_0666</name>
</gene>
<keyword evidence="6 11" id="KW-0548">Nucleotidyltransferase</keyword>
<keyword evidence="4 11" id="KW-0240">DNA-directed RNA polymerase</keyword>
<keyword evidence="7 11" id="KW-0804">Transcription</keyword>
<evidence type="ECO:0000256" key="7">
    <source>
        <dbReference type="ARBA" id="ARBA00023163"/>
    </source>
</evidence>
<dbReference type="GO" id="GO:0003899">
    <property type="term" value="F:DNA-directed RNA polymerase activity"/>
    <property type="evidence" value="ECO:0007669"/>
    <property type="project" value="UniProtKB-UniRule"/>
</dbReference>
<organism evidence="12 13">
    <name type="scientific">Acidipila rosea</name>
    <dbReference type="NCBI Taxonomy" id="768535"/>
    <lineage>
        <taxon>Bacteria</taxon>
        <taxon>Pseudomonadati</taxon>
        <taxon>Acidobacteriota</taxon>
        <taxon>Terriglobia</taxon>
        <taxon>Terriglobales</taxon>
        <taxon>Acidobacteriaceae</taxon>
        <taxon>Acidipila</taxon>
    </lineage>
</organism>
<dbReference type="Proteomes" id="UP000295210">
    <property type="component" value="Unassembled WGS sequence"/>
</dbReference>
<evidence type="ECO:0000256" key="2">
    <source>
        <dbReference type="ARBA" id="ARBA00012418"/>
    </source>
</evidence>